<feature type="compositionally biased region" description="Low complexity" evidence="1">
    <location>
        <begin position="60"/>
        <end position="74"/>
    </location>
</feature>
<evidence type="ECO:0000313" key="2">
    <source>
        <dbReference type="EMBL" id="KAL1110393.1"/>
    </source>
</evidence>
<comment type="caution">
    <text evidence="2">The sequence shown here is derived from an EMBL/GenBank/DDBJ whole genome shotgun (WGS) entry which is preliminary data.</text>
</comment>
<proteinExistence type="predicted"/>
<gene>
    <name evidence="2" type="ORF">AAG570_007924</name>
</gene>
<evidence type="ECO:0000256" key="1">
    <source>
        <dbReference type="SAM" id="MobiDB-lite"/>
    </source>
</evidence>
<name>A0ABD0XTE0_9HEMI</name>
<evidence type="ECO:0000313" key="3">
    <source>
        <dbReference type="Proteomes" id="UP001558652"/>
    </source>
</evidence>
<organism evidence="2 3">
    <name type="scientific">Ranatra chinensis</name>
    <dbReference type="NCBI Taxonomy" id="642074"/>
    <lineage>
        <taxon>Eukaryota</taxon>
        <taxon>Metazoa</taxon>
        <taxon>Ecdysozoa</taxon>
        <taxon>Arthropoda</taxon>
        <taxon>Hexapoda</taxon>
        <taxon>Insecta</taxon>
        <taxon>Pterygota</taxon>
        <taxon>Neoptera</taxon>
        <taxon>Paraneoptera</taxon>
        <taxon>Hemiptera</taxon>
        <taxon>Heteroptera</taxon>
        <taxon>Panheteroptera</taxon>
        <taxon>Nepomorpha</taxon>
        <taxon>Nepidae</taxon>
        <taxon>Ranatrinae</taxon>
        <taxon>Ranatra</taxon>
    </lineage>
</organism>
<feature type="compositionally biased region" description="Gly residues" evidence="1">
    <location>
        <begin position="44"/>
        <end position="59"/>
    </location>
</feature>
<keyword evidence="3" id="KW-1185">Reference proteome</keyword>
<dbReference type="Proteomes" id="UP001558652">
    <property type="component" value="Unassembled WGS sequence"/>
</dbReference>
<dbReference type="EMBL" id="JBFDAA010000022">
    <property type="protein sequence ID" value="KAL1110393.1"/>
    <property type="molecule type" value="Genomic_DNA"/>
</dbReference>
<feature type="region of interest" description="Disordered" evidence="1">
    <location>
        <begin position="33"/>
        <end position="75"/>
    </location>
</feature>
<dbReference type="AlphaFoldDB" id="A0ABD0XTE0"/>
<sequence length="181" mass="20177">MASKRRNTFYKNKKRETTEIGTALHVSRSNIGGSAQSAISWRNGGRGGGGNLKAGGGELPGHSQSISSMSQSKSFLPPMLPCQQTTDHQKIVYRREMAKNRHELGTCNGDYENVARRKIPSRRSDCVRTAEFLANLQERALKNPEIGIRALSREMNVAAFTMKLELNEDLRYYSAAYRKGP</sequence>
<reference evidence="2 3" key="1">
    <citation type="submission" date="2024-07" db="EMBL/GenBank/DDBJ databases">
        <title>Chromosome-level genome assembly of the water stick insect Ranatra chinensis (Heteroptera: Nepidae).</title>
        <authorList>
            <person name="Liu X."/>
        </authorList>
    </citation>
    <scope>NUCLEOTIDE SEQUENCE [LARGE SCALE GENOMIC DNA]</scope>
    <source>
        <strain evidence="2">Cailab_2021Rc</strain>
        <tissue evidence="2">Muscle</tissue>
    </source>
</reference>
<accession>A0ABD0XTE0</accession>
<protein>
    <submittedName>
        <fullName evidence="2">Uncharacterized protein</fullName>
    </submittedName>
</protein>